<dbReference type="STRING" id="6336.A0A0V0RKD3"/>
<dbReference type="AlphaFoldDB" id="A0A0V0RKD3"/>
<protein>
    <recommendedName>
        <fullName evidence="3">Reverse transcriptase domain-containing protein</fullName>
    </recommendedName>
</protein>
<dbReference type="SUPFAM" id="SSF56672">
    <property type="entry name" value="DNA/RNA polymerases"/>
    <property type="match status" value="1"/>
</dbReference>
<gene>
    <name evidence="1" type="ORF">T07_14217</name>
</gene>
<accession>A0A0V0RKD3</accession>
<comment type="caution">
    <text evidence="1">The sequence shown here is derived from an EMBL/GenBank/DDBJ whole genome shotgun (WGS) entry which is preliminary data.</text>
</comment>
<proteinExistence type="predicted"/>
<dbReference type="InterPro" id="IPR043128">
    <property type="entry name" value="Rev_trsase/Diguanyl_cyclase"/>
</dbReference>
<name>A0A0V0RKD3_9BILA</name>
<evidence type="ECO:0000313" key="1">
    <source>
        <dbReference type="EMBL" id="KRX14950.1"/>
    </source>
</evidence>
<organism evidence="1 2">
    <name type="scientific">Trichinella nelsoni</name>
    <dbReference type="NCBI Taxonomy" id="6336"/>
    <lineage>
        <taxon>Eukaryota</taxon>
        <taxon>Metazoa</taxon>
        <taxon>Ecdysozoa</taxon>
        <taxon>Nematoda</taxon>
        <taxon>Enoplea</taxon>
        <taxon>Dorylaimia</taxon>
        <taxon>Trichinellida</taxon>
        <taxon>Trichinellidae</taxon>
        <taxon>Trichinella</taxon>
    </lineage>
</organism>
<keyword evidence="2" id="KW-1185">Reference proteome</keyword>
<dbReference type="Gene3D" id="3.30.70.270">
    <property type="match status" value="1"/>
</dbReference>
<evidence type="ECO:0000313" key="2">
    <source>
        <dbReference type="Proteomes" id="UP000054630"/>
    </source>
</evidence>
<evidence type="ECO:0008006" key="3">
    <source>
        <dbReference type="Google" id="ProtNLM"/>
    </source>
</evidence>
<dbReference type="InterPro" id="IPR043502">
    <property type="entry name" value="DNA/RNA_pol_sf"/>
</dbReference>
<reference evidence="1 2" key="1">
    <citation type="submission" date="2015-01" db="EMBL/GenBank/DDBJ databases">
        <title>Evolution of Trichinella species and genotypes.</title>
        <authorList>
            <person name="Korhonen P.K."/>
            <person name="Edoardo P."/>
            <person name="Giuseppe L.R."/>
            <person name="Gasser R.B."/>
        </authorList>
    </citation>
    <scope>NUCLEOTIDE SEQUENCE [LARGE SCALE GENOMIC DNA]</scope>
    <source>
        <strain evidence="1">ISS37</strain>
    </source>
</reference>
<dbReference type="Proteomes" id="UP000054630">
    <property type="component" value="Unassembled WGS sequence"/>
</dbReference>
<dbReference type="OrthoDB" id="5924478at2759"/>
<sequence>MLVKGGRLVVRLGAIESSMMPWGLPEVLMQKKDGSPFLRRLSQTERCDADPRIDDTLNALPRAVCLMETAMRGLTWKTCFFHLDDIIMFRKTEEEPLERLTEVEERIKSVALKI</sequence>
<dbReference type="EMBL" id="JYDL01000145">
    <property type="protein sequence ID" value="KRX14950.1"/>
    <property type="molecule type" value="Genomic_DNA"/>
</dbReference>